<organism evidence="1 2">
    <name type="scientific">Microbacterium paraoxydans</name>
    <dbReference type="NCBI Taxonomy" id="199592"/>
    <lineage>
        <taxon>Bacteria</taxon>
        <taxon>Bacillati</taxon>
        <taxon>Actinomycetota</taxon>
        <taxon>Actinomycetes</taxon>
        <taxon>Micrococcales</taxon>
        <taxon>Microbacteriaceae</taxon>
        <taxon>Microbacterium</taxon>
    </lineage>
</organism>
<proteinExistence type="predicted"/>
<gene>
    <name evidence="1" type="ORF">SAMN04489809_2768</name>
</gene>
<dbReference type="Proteomes" id="UP000182126">
    <property type="component" value="Chromosome I"/>
</dbReference>
<reference evidence="1 2" key="1">
    <citation type="submission" date="2016-10" db="EMBL/GenBank/DDBJ databases">
        <authorList>
            <person name="de Groot N.N."/>
        </authorList>
    </citation>
    <scope>NUCLEOTIDE SEQUENCE [LARGE SCALE GENOMIC DNA]</scope>
    <source>
        <strain evidence="1 2">DSM 15019</strain>
    </source>
</reference>
<sequence>MMTGTELSKEERAGLALRIEAALRACSGVRGVYRSGSLVSNLLRAGASAWGNERGAEPIVSVAAGAEGVAVEAAIGVDGRVRSVATLRHARDAVDAVLRAEGLRRGSITLTVAYVQSAVEPAPGERRRP</sequence>
<dbReference type="EMBL" id="LT629770">
    <property type="protein sequence ID" value="SDS82189.1"/>
    <property type="molecule type" value="Genomic_DNA"/>
</dbReference>
<protein>
    <recommendedName>
        <fullName evidence="3">Asp23 family, cell envelope-related function</fullName>
    </recommendedName>
</protein>
<evidence type="ECO:0000313" key="2">
    <source>
        <dbReference type="Proteomes" id="UP000182126"/>
    </source>
</evidence>
<evidence type="ECO:0008006" key="3">
    <source>
        <dbReference type="Google" id="ProtNLM"/>
    </source>
</evidence>
<dbReference type="GeneID" id="36299124"/>
<name>A0A1H1VDC1_9MICO</name>
<accession>A0A1H1VDC1</accession>
<dbReference type="RefSeq" id="WP_231919581.1">
    <property type="nucleotide sequence ID" value="NZ_JBFBMG010000005.1"/>
</dbReference>
<dbReference type="AlphaFoldDB" id="A0A1H1VDC1"/>
<evidence type="ECO:0000313" key="1">
    <source>
        <dbReference type="EMBL" id="SDS82189.1"/>
    </source>
</evidence>